<feature type="compositionally biased region" description="Basic and acidic residues" evidence="1">
    <location>
        <begin position="173"/>
        <end position="189"/>
    </location>
</feature>
<reference evidence="2" key="1">
    <citation type="submission" date="2015-04" db="UniProtKB">
        <authorList>
            <consortium name="EnsemblPlants"/>
        </authorList>
    </citation>
    <scope>IDENTIFICATION</scope>
</reference>
<keyword evidence="3" id="KW-1185">Reference proteome</keyword>
<dbReference type="EnsemblPlants" id="OGLUM06G07640.1">
    <property type="protein sequence ID" value="OGLUM06G07640.1"/>
    <property type="gene ID" value="OGLUM06G07640"/>
</dbReference>
<evidence type="ECO:0000256" key="1">
    <source>
        <dbReference type="SAM" id="MobiDB-lite"/>
    </source>
</evidence>
<dbReference type="Gramene" id="OGLUM06G07640.1">
    <property type="protein sequence ID" value="OGLUM06G07640.1"/>
    <property type="gene ID" value="OGLUM06G07640"/>
</dbReference>
<dbReference type="HOGENOM" id="CLU_1436493_0_0_1"/>
<dbReference type="STRING" id="40148.A0A0E0A6Q6"/>
<evidence type="ECO:0000313" key="3">
    <source>
        <dbReference type="Proteomes" id="UP000026961"/>
    </source>
</evidence>
<evidence type="ECO:0000313" key="2">
    <source>
        <dbReference type="EnsemblPlants" id="OGLUM06G07640.1"/>
    </source>
</evidence>
<proteinExistence type="predicted"/>
<feature type="region of interest" description="Disordered" evidence="1">
    <location>
        <begin position="27"/>
        <end position="66"/>
    </location>
</feature>
<feature type="region of interest" description="Disordered" evidence="1">
    <location>
        <begin position="169"/>
        <end position="189"/>
    </location>
</feature>
<dbReference type="Proteomes" id="UP000026961">
    <property type="component" value="Chromosome 6"/>
</dbReference>
<organism evidence="2">
    <name type="scientific">Oryza glumipatula</name>
    <dbReference type="NCBI Taxonomy" id="40148"/>
    <lineage>
        <taxon>Eukaryota</taxon>
        <taxon>Viridiplantae</taxon>
        <taxon>Streptophyta</taxon>
        <taxon>Embryophyta</taxon>
        <taxon>Tracheophyta</taxon>
        <taxon>Spermatophyta</taxon>
        <taxon>Magnoliopsida</taxon>
        <taxon>Liliopsida</taxon>
        <taxon>Poales</taxon>
        <taxon>Poaceae</taxon>
        <taxon>BOP clade</taxon>
        <taxon>Oryzoideae</taxon>
        <taxon>Oryzeae</taxon>
        <taxon>Oryzinae</taxon>
        <taxon>Oryza</taxon>
    </lineage>
</organism>
<name>A0A0E0A6Q6_9ORYZ</name>
<reference evidence="2" key="2">
    <citation type="submission" date="2018-05" db="EMBL/GenBank/DDBJ databases">
        <title>OgluRS3 (Oryza glumaepatula Reference Sequence Version 3).</title>
        <authorList>
            <person name="Zhang J."/>
            <person name="Kudrna D."/>
            <person name="Lee S."/>
            <person name="Talag J."/>
            <person name="Welchert J."/>
            <person name="Wing R.A."/>
        </authorList>
    </citation>
    <scope>NUCLEOTIDE SEQUENCE [LARGE SCALE GENOMIC DNA]</scope>
</reference>
<protein>
    <submittedName>
        <fullName evidence="2">Uncharacterized protein</fullName>
    </submittedName>
</protein>
<dbReference type="AlphaFoldDB" id="A0A0E0A6Q6"/>
<sequence length="189" mass="20326">MAAGHPNLFLLVPEGRSAGAAFRLRLPWERPERRGRHGGGEASAAQARPDAGELAEGSQQSVSRDPPEQVLLIAAKGDRVIAAVKLYPIAKKQEVAGDNLIISVLPEKNEAVASSYKLKGFQIPTKTVKVRKVLLKAIITDSSMPHVGGTTCGTKFYCAPELDGPLKRSTKMMKLEGHEERGSSDEDSD</sequence>
<accession>A0A0E0A6Q6</accession>